<name>A0ABQ2HIZ7_9PSEU</name>
<proteinExistence type="predicted"/>
<organism evidence="2 3">
    <name type="scientific">Lentzea pudingi</name>
    <dbReference type="NCBI Taxonomy" id="1789439"/>
    <lineage>
        <taxon>Bacteria</taxon>
        <taxon>Bacillati</taxon>
        <taxon>Actinomycetota</taxon>
        <taxon>Actinomycetes</taxon>
        <taxon>Pseudonocardiales</taxon>
        <taxon>Pseudonocardiaceae</taxon>
        <taxon>Lentzea</taxon>
    </lineage>
</organism>
<dbReference type="Proteomes" id="UP000597656">
    <property type="component" value="Unassembled WGS sequence"/>
</dbReference>
<comment type="caution">
    <text evidence="2">The sequence shown here is derived from an EMBL/GenBank/DDBJ whole genome shotgun (WGS) entry which is preliminary data.</text>
</comment>
<accession>A0ABQ2HIZ7</accession>
<evidence type="ECO:0000256" key="1">
    <source>
        <dbReference type="SAM" id="MobiDB-lite"/>
    </source>
</evidence>
<protein>
    <submittedName>
        <fullName evidence="2">Uncharacterized protein</fullName>
    </submittedName>
</protein>
<reference evidence="3" key="1">
    <citation type="journal article" date="2019" name="Int. J. Syst. Evol. Microbiol.">
        <title>The Global Catalogue of Microorganisms (GCM) 10K type strain sequencing project: providing services to taxonomists for standard genome sequencing and annotation.</title>
        <authorList>
            <consortium name="The Broad Institute Genomics Platform"/>
            <consortium name="The Broad Institute Genome Sequencing Center for Infectious Disease"/>
            <person name="Wu L."/>
            <person name="Ma J."/>
        </authorList>
    </citation>
    <scope>NUCLEOTIDE SEQUENCE [LARGE SCALE GENOMIC DNA]</scope>
    <source>
        <strain evidence="3">CGMCC 4.7319</strain>
    </source>
</reference>
<keyword evidence="3" id="KW-1185">Reference proteome</keyword>
<evidence type="ECO:0000313" key="3">
    <source>
        <dbReference type="Proteomes" id="UP000597656"/>
    </source>
</evidence>
<dbReference type="RefSeq" id="WP_189154064.1">
    <property type="nucleotide sequence ID" value="NZ_BMNC01000002.1"/>
</dbReference>
<evidence type="ECO:0000313" key="2">
    <source>
        <dbReference type="EMBL" id="GGM81743.1"/>
    </source>
</evidence>
<gene>
    <name evidence="2" type="ORF">GCM10011609_17220</name>
</gene>
<feature type="region of interest" description="Disordered" evidence="1">
    <location>
        <begin position="265"/>
        <end position="284"/>
    </location>
</feature>
<sequence length="284" mass="32371">MQELFDRAFARMDRVGGKRDEFAQCWANYISVHPWDVDVRRVSSHTMEIFAVMREPAPHELALIFSEWLAALRASLDNAIYALAAATTGQNPPPHAGRIQFPICSTPEDFRGQANRLTMLPAHVLTALEKAQPYQSPWGPESNLTWWVNELARKDRHRELHVGLGRVDEHRVRIYLPTGVTAEFDKTVEPYSHIEQESLIARLTVSRTLRPGEVTVDCTGVVIAPEILAWADFKLNGRRQSLFDRMFYTEMYIRNHMENMALEGGSVPPGGFRTFDPSKPQNEE</sequence>
<dbReference type="EMBL" id="BMNC01000002">
    <property type="protein sequence ID" value="GGM81743.1"/>
    <property type="molecule type" value="Genomic_DNA"/>
</dbReference>